<comment type="caution">
    <text evidence="9">Lacks conserved residue(s) required for the propagation of feature annotation.</text>
</comment>
<dbReference type="Proteomes" id="UP000317093">
    <property type="component" value="Chromosome"/>
</dbReference>
<dbReference type="GO" id="GO:0016787">
    <property type="term" value="F:hydrolase activity"/>
    <property type="evidence" value="ECO:0007669"/>
    <property type="project" value="UniProtKB-KW"/>
</dbReference>
<dbReference type="CDD" id="cd01128">
    <property type="entry name" value="rho_factor_C"/>
    <property type="match status" value="1"/>
</dbReference>
<keyword evidence="14" id="KW-1185">Reference proteome</keyword>
<evidence type="ECO:0000256" key="9">
    <source>
        <dbReference type="HAMAP-Rule" id="MF_01884"/>
    </source>
</evidence>
<evidence type="ECO:0000256" key="4">
    <source>
        <dbReference type="ARBA" id="ARBA00022806"/>
    </source>
</evidence>
<evidence type="ECO:0000256" key="7">
    <source>
        <dbReference type="ARBA" id="ARBA00023015"/>
    </source>
</evidence>
<dbReference type="GO" id="GO:0008186">
    <property type="term" value="F:ATP-dependent activity, acting on RNA"/>
    <property type="evidence" value="ECO:0007669"/>
    <property type="project" value="InterPro"/>
</dbReference>
<dbReference type="InterPro" id="IPR027417">
    <property type="entry name" value="P-loop_NTPase"/>
</dbReference>
<evidence type="ECO:0000313" key="13">
    <source>
        <dbReference type="EMBL" id="QDU62555.1"/>
    </source>
</evidence>
<dbReference type="InterPro" id="IPR041703">
    <property type="entry name" value="Rho_factor_ATP-bd"/>
</dbReference>
<dbReference type="Pfam" id="PF00006">
    <property type="entry name" value="ATP-synt_ab"/>
    <property type="match status" value="1"/>
</dbReference>
<comment type="function">
    <text evidence="9">Facilitates transcription termination by a mechanism that involves Rho binding to the nascent RNA, activation of Rho's RNA-dependent ATPase activity, and release of the mRNA from the DNA template.</text>
</comment>
<dbReference type="Pfam" id="PF07497">
    <property type="entry name" value="Rho_RNA_bind"/>
    <property type="match status" value="1"/>
</dbReference>
<evidence type="ECO:0000256" key="1">
    <source>
        <dbReference type="ARBA" id="ARBA00022472"/>
    </source>
</evidence>
<comment type="subunit">
    <text evidence="9">Homohexamer. The homohexamer assembles into an open ring structure.</text>
</comment>
<dbReference type="Gene3D" id="2.40.50.140">
    <property type="entry name" value="Nucleic acid-binding proteins"/>
    <property type="match status" value="1"/>
</dbReference>
<dbReference type="InterPro" id="IPR011113">
    <property type="entry name" value="Rho_RNA-bd"/>
</dbReference>
<feature type="compositionally biased region" description="Basic and acidic residues" evidence="11">
    <location>
        <begin position="65"/>
        <end position="82"/>
    </location>
</feature>
<dbReference type="EC" id="3.6.4.-" evidence="9"/>
<dbReference type="EMBL" id="CP036279">
    <property type="protein sequence ID" value="QDU62555.1"/>
    <property type="molecule type" value="Genomic_DNA"/>
</dbReference>
<evidence type="ECO:0000256" key="10">
    <source>
        <dbReference type="PROSITE-ProRule" id="PRU01203"/>
    </source>
</evidence>
<proteinExistence type="inferred from homology"/>
<dbReference type="GO" id="GO:0003723">
    <property type="term" value="F:RNA binding"/>
    <property type="evidence" value="ECO:0007669"/>
    <property type="project" value="UniProtKB-UniRule"/>
</dbReference>
<evidence type="ECO:0000256" key="2">
    <source>
        <dbReference type="ARBA" id="ARBA00022741"/>
    </source>
</evidence>
<evidence type="ECO:0000256" key="5">
    <source>
        <dbReference type="ARBA" id="ARBA00022840"/>
    </source>
</evidence>
<dbReference type="AlphaFoldDB" id="A0A518B6F1"/>
<organism evidence="13 14">
    <name type="scientific">Kolteria novifilia</name>
    <dbReference type="NCBI Taxonomy" id="2527975"/>
    <lineage>
        <taxon>Bacteria</taxon>
        <taxon>Pseudomonadati</taxon>
        <taxon>Planctomycetota</taxon>
        <taxon>Planctomycetia</taxon>
        <taxon>Kolteriales</taxon>
        <taxon>Kolteriaceae</taxon>
        <taxon>Kolteria</taxon>
    </lineage>
</organism>
<dbReference type="InterPro" id="IPR000194">
    <property type="entry name" value="ATPase_F1/V1/A1_a/bsu_nucl-bd"/>
</dbReference>
<keyword evidence="1 9" id="KW-0806">Transcription termination</keyword>
<evidence type="ECO:0000259" key="12">
    <source>
        <dbReference type="PROSITE" id="PS51856"/>
    </source>
</evidence>
<evidence type="ECO:0000256" key="11">
    <source>
        <dbReference type="SAM" id="MobiDB-lite"/>
    </source>
</evidence>
<gene>
    <name evidence="9" type="primary">rho</name>
    <name evidence="13" type="ORF">Pan216_34220</name>
</gene>
<reference evidence="13 14" key="1">
    <citation type="submission" date="2019-02" db="EMBL/GenBank/DDBJ databases">
        <title>Deep-cultivation of Planctomycetes and their phenomic and genomic characterization uncovers novel biology.</title>
        <authorList>
            <person name="Wiegand S."/>
            <person name="Jogler M."/>
            <person name="Boedeker C."/>
            <person name="Pinto D."/>
            <person name="Vollmers J."/>
            <person name="Rivas-Marin E."/>
            <person name="Kohn T."/>
            <person name="Peeters S.H."/>
            <person name="Heuer A."/>
            <person name="Rast P."/>
            <person name="Oberbeckmann S."/>
            <person name="Bunk B."/>
            <person name="Jeske O."/>
            <person name="Meyerdierks A."/>
            <person name="Storesund J.E."/>
            <person name="Kallscheuer N."/>
            <person name="Luecker S."/>
            <person name="Lage O.M."/>
            <person name="Pohl T."/>
            <person name="Merkel B.J."/>
            <person name="Hornburger P."/>
            <person name="Mueller R.-W."/>
            <person name="Bruemmer F."/>
            <person name="Labrenz M."/>
            <person name="Spormann A.M."/>
            <person name="Op den Camp H."/>
            <person name="Overmann J."/>
            <person name="Amann R."/>
            <person name="Jetten M.S.M."/>
            <person name="Mascher T."/>
            <person name="Medema M.H."/>
            <person name="Devos D.P."/>
            <person name="Kaster A.-K."/>
            <person name="Ovreas L."/>
            <person name="Rohde M."/>
            <person name="Galperin M.Y."/>
            <person name="Jogler C."/>
        </authorList>
    </citation>
    <scope>NUCLEOTIDE SEQUENCE [LARGE SCALE GENOMIC DNA]</scope>
    <source>
        <strain evidence="13 14">Pan216</strain>
    </source>
</reference>
<feature type="binding site" evidence="9">
    <location>
        <begin position="156"/>
        <end position="161"/>
    </location>
    <ligand>
        <name>ATP</name>
        <dbReference type="ChEBI" id="CHEBI:30616"/>
    </ligand>
</feature>
<dbReference type="InterPro" id="IPR004665">
    <property type="entry name" value="Term_rho"/>
</dbReference>
<dbReference type="GO" id="GO:0005524">
    <property type="term" value="F:ATP binding"/>
    <property type="evidence" value="ECO:0007669"/>
    <property type="project" value="UniProtKB-UniRule"/>
</dbReference>
<feature type="domain" description="Rho RNA-BD" evidence="12">
    <location>
        <begin position="8"/>
        <end position="113"/>
    </location>
</feature>
<dbReference type="KEGG" id="knv:Pan216_34220"/>
<sequence length="407" mass="45656">MPEPNEQARDVDGILELHPSGYGFVRNVSMHCGSRPDDAFVSADMIRRLDLREGLLLEGGVEAGRANDRGRNDRQRRNDGSRNQRRGKGPQQRRNDQKQGPRLRSVNLIEGEEADKYRQIPVFDTLTPIDPHQWLRLETTAEQLTTRVVDMFTPIGKGQRGLIVAPPRSGKTFLIKHIAEGITANHPDIELIVLLIDERPEEVTDMQRSINGTVFASSNDRETSSHVRLAELVIERSKRLTEMGKDVVVLMDSITRLARAYNKHVGTTGRTMSGGLDIRALEIPKRLFGTARVFEEGGSLTVLASALIDTGSRMDDVIFQEFKGTGNMELVLDHRLADRRVYPAIDMFQSGTRKEERLLPPDDLEKITLIRRTLAGMHPVEAMQTLISRLAKSPSNEAFLDQIRAAS</sequence>
<keyword evidence="5 9" id="KW-0067">ATP-binding</keyword>
<dbReference type="Gene3D" id="3.40.50.300">
    <property type="entry name" value="P-loop containing nucleotide triphosphate hydrolases"/>
    <property type="match status" value="1"/>
</dbReference>
<dbReference type="InterPro" id="IPR012340">
    <property type="entry name" value="NA-bd_OB-fold"/>
</dbReference>
<dbReference type="PANTHER" id="PTHR46425:SF1">
    <property type="entry name" value="TRANSCRIPTION TERMINATION FACTOR RHO"/>
    <property type="match status" value="1"/>
</dbReference>
<evidence type="ECO:0000256" key="6">
    <source>
        <dbReference type="ARBA" id="ARBA00022884"/>
    </source>
</evidence>
<dbReference type="PANTHER" id="PTHR46425">
    <property type="entry name" value="TRANSCRIPTION TERMINATION FACTOR RHO"/>
    <property type="match status" value="1"/>
</dbReference>
<dbReference type="SUPFAM" id="SSF50249">
    <property type="entry name" value="Nucleic acid-binding proteins"/>
    <property type="match status" value="1"/>
</dbReference>
<keyword evidence="4 9" id="KW-0347">Helicase</keyword>
<accession>A0A518B6F1</accession>
<evidence type="ECO:0000256" key="3">
    <source>
        <dbReference type="ARBA" id="ARBA00022801"/>
    </source>
</evidence>
<dbReference type="SMART" id="SM00382">
    <property type="entry name" value="AAA"/>
    <property type="match status" value="1"/>
</dbReference>
<protein>
    <recommendedName>
        <fullName evidence="9">Transcription termination factor Rho</fullName>
        <ecNumber evidence="9">3.6.4.-</ecNumber>
    </recommendedName>
    <alternativeName>
        <fullName evidence="9">ATP-dependent helicase Rho</fullName>
    </alternativeName>
</protein>
<dbReference type="PROSITE" id="PS51856">
    <property type="entry name" value="RHO_RNA_BD"/>
    <property type="match status" value="1"/>
</dbReference>
<dbReference type="InterPro" id="IPR003593">
    <property type="entry name" value="AAA+_ATPase"/>
</dbReference>
<feature type="binding site" evidence="9">
    <location>
        <begin position="168"/>
        <end position="173"/>
    </location>
    <ligand>
        <name>ATP</name>
        <dbReference type="ChEBI" id="CHEBI:30616"/>
    </ligand>
</feature>
<dbReference type="NCBIfam" id="NF006886">
    <property type="entry name" value="PRK09376.1"/>
    <property type="match status" value="1"/>
</dbReference>
<keyword evidence="8 9" id="KW-0804">Transcription</keyword>
<dbReference type="SUPFAM" id="SSF52540">
    <property type="entry name" value="P-loop containing nucleoside triphosphate hydrolases"/>
    <property type="match status" value="1"/>
</dbReference>
<keyword evidence="2 9" id="KW-0547">Nucleotide-binding</keyword>
<dbReference type="GO" id="GO:0006353">
    <property type="term" value="P:DNA-templated transcription termination"/>
    <property type="evidence" value="ECO:0007669"/>
    <property type="project" value="UniProtKB-UniRule"/>
</dbReference>
<keyword evidence="3 9" id="KW-0378">Hydrolase</keyword>
<evidence type="ECO:0000313" key="14">
    <source>
        <dbReference type="Proteomes" id="UP000317093"/>
    </source>
</evidence>
<feature type="binding site" evidence="9">
    <location>
        <position position="199"/>
    </location>
    <ligand>
        <name>ATP</name>
        <dbReference type="ChEBI" id="CHEBI:30616"/>
    </ligand>
</feature>
<evidence type="ECO:0000256" key="8">
    <source>
        <dbReference type="ARBA" id="ARBA00023163"/>
    </source>
</evidence>
<dbReference type="GO" id="GO:0004386">
    <property type="term" value="F:helicase activity"/>
    <property type="evidence" value="ECO:0007669"/>
    <property type="project" value="UniProtKB-UniRule"/>
</dbReference>
<comment type="similarity">
    <text evidence="9 10">Belongs to the Rho family.</text>
</comment>
<keyword evidence="7 9" id="KW-0805">Transcription regulation</keyword>
<name>A0A518B6F1_9BACT</name>
<dbReference type="HAMAP" id="MF_01884">
    <property type="entry name" value="Rho"/>
    <property type="match status" value="1"/>
</dbReference>
<keyword evidence="6 9" id="KW-0694">RNA-binding</keyword>
<feature type="region of interest" description="Disordered" evidence="11">
    <location>
        <begin position="62"/>
        <end position="107"/>
    </location>
</feature>